<feature type="active site" evidence="4">
    <location>
        <position position="10"/>
    </location>
</feature>
<evidence type="ECO:0000313" key="6">
    <source>
        <dbReference type="EMBL" id="QIZ21213.1"/>
    </source>
</evidence>
<dbReference type="AlphaFoldDB" id="A0A6H1Q4C8"/>
<feature type="domain" description="Peptide methionine sulphoxide reductase MsrA" evidence="5">
    <location>
        <begin position="4"/>
        <end position="146"/>
    </location>
</feature>
<dbReference type="GO" id="GO:0034599">
    <property type="term" value="P:cellular response to oxidative stress"/>
    <property type="evidence" value="ECO:0007669"/>
    <property type="project" value="TreeGrafter"/>
</dbReference>
<comment type="function">
    <text evidence="4">Has an important function as a repair enzyme for proteins that have been inactivated by oxidation. Catalyzes the reversible oxidation-reduction of methionine sulfoxide in proteins to methionine.</text>
</comment>
<organism evidence="6 7">
    <name type="scientific">Candidatus Pelagibacter giovannonii</name>
    <dbReference type="NCBI Taxonomy" id="2563896"/>
    <lineage>
        <taxon>Bacteria</taxon>
        <taxon>Pseudomonadati</taxon>
        <taxon>Pseudomonadota</taxon>
        <taxon>Alphaproteobacteria</taxon>
        <taxon>Candidatus Pelagibacterales</taxon>
        <taxon>Candidatus Pelagibacteraceae</taxon>
        <taxon>Candidatus Pelagibacter</taxon>
    </lineage>
</organism>
<dbReference type="PANTHER" id="PTHR42799">
    <property type="entry name" value="MITOCHONDRIAL PEPTIDE METHIONINE SULFOXIDE REDUCTASE"/>
    <property type="match status" value="1"/>
</dbReference>
<keyword evidence="1 4" id="KW-0560">Oxidoreductase</keyword>
<proteinExistence type="inferred from homology"/>
<dbReference type="PANTHER" id="PTHR42799:SF2">
    <property type="entry name" value="MITOCHONDRIAL PEPTIDE METHIONINE SULFOXIDE REDUCTASE"/>
    <property type="match status" value="1"/>
</dbReference>
<dbReference type="KEGG" id="peg:E5R92_05385"/>
<dbReference type="Pfam" id="PF01625">
    <property type="entry name" value="PMSR"/>
    <property type="match status" value="1"/>
</dbReference>
<dbReference type="NCBIfam" id="TIGR00401">
    <property type="entry name" value="msrA"/>
    <property type="match status" value="1"/>
</dbReference>
<protein>
    <recommendedName>
        <fullName evidence="4">Peptide methionine sulfoxide reductase MsrA</fullName>
        <shortName evidence="4">Protein-methionine-S-oxide reductase</shortName>
        <ecNumber evidence="4">1.8.4.11</ecNumber>
    </recommendedName>
    <alternativeName>
        <fullName evidence="4">Peptide-methionine (S)-S-oxide reductase</fullName>
        <shortName evidence="4">Peptide Met(O) reductase</shortName>
    </alternativeName>
</protein>
<sequence length="147" mass="16778">MEIAVLGLGCFWGPEIKFSKLEGVIKTEVGYCGGESKTVTYKEVCTGNTNHAEVVKLDFDPEIISYEKILDFFFKIHDPTTLNSQGPDFGTQYRSEIFYLSDRQKEIAENVLKKMNSSLSGQVVTKSSLLKNYCPAEEYHQRYLEKR</sequence>
<dbReference type="GO" id="GO:0008113">
    <property type="term" value="F:peptide-methionine (S)-S-oxide reductase activity"/>
    <property type="evidence" value="ECO:0007669"/>
    <property type="project" value="UniProtKB-UniRule"/>
</dbReference>
<dbReference type="Proteomes" id="UP000501094">
    <property type="component" value="Chromosome"/>
</dbReference>
<dbReference type="EC" id="1.8.4.11" evidence="4"/>
<evidence type="ECO:0000256" key="2">
    <source>
        <dbReference type="ARBA" id="ARBA00047806"/>
    </source>
</evidence>
<dbReference type="InterPro" id="IPR050162">
    <property type="entry name" value="MsrA_MetSO_reductase"/>
</dbReference>
<comment type="catalytic activity">
    <reaction evidence="3 4">
        <text>[thioredoxin]-disulfide + L-methionine + H2O = L-methionine (S)-S-oxide + [thioredoxin]-dithiol</text>
        <dbReference type="Rhea" id="RHEA:19993"/>
        <dbReference type="Rhea" id="RHEA-COMP:10698"/>
        <dbReference type="Rhea" id="RHEA-COMP:10700"/>
        <dbReference type="ChEBI" id="CHEBI:15377"/>
        <dbReference type="ChEBI" id="CHEBI:29950"/>
        <dbReference type="ChEBI" id="CHEBI:50058"/>
        <dbReference type="ChEBI" id="CHEBI:57844"/>
        <dbReference type="ChEBI" id="CHEBI:58772"/>
        <dbReference type="EC" id="1.8.4.11"/>
    </reaction>
</comment>
<comment type="catalytic activity">
    <reaction evidence="2 4">
        <text>L-methionyl-[protein] + [thioredoxin]-disulfide + H2O = L-methionyl-(S)-S-oxide-[protein] + [thioredoxin]-dithiol</text>
        <dbReference type="Rhea" id="RHEA:14217"/>
        <dbReference type="Rhea" id="RHEA-COMP:10698"/>
        <dbReference type="Rhea" id="RHEA-COMP:10700"/>
        <dbReference type="Rhea" id="RHEA-COMP:12313"/>
        <dbReference type="Rhea" id="RHEA-COMP:12315"/>
        <dbReference type="ChEBI" id="CHEBI:15377"/>
        <dbReference type="ChEBI" id="CHEBI:16044"/>
        <dbReference type="ChEBI" id="CHEBI:29950"/>
        <dbReference type="ChEBI" id="CHEBI:44120"/>
        <dbReference type="ChEBI" id="CHEBI:50058"/>
        <dbReference type="EC" id="1.8.4.11"/>
    </reaction>
</comment>
<evidence type="ECO:0000256" key="4">
    <source>
        <dbReference type="HAMAP-Rule" id="MF_01401"/>
    </source>
</evidence>
<name>A0A6H1Q4C8_9PROT</name>
<accession>A0A6H1Q4C8</accession>
<evidence type="ECO:0000256" key="1">
    <source>
        <dbReference type="ARBA" id="ARBA00023002"/>
    </source>
</evidence>
<evidence type="ECO:0000259" key="5">
    <source>
        <dbReference type="Pfam" id="PF01625"/>
    </source>
</evidence>
<reference evidence="6 7" key="1">
    <citation type="journal article" date="2020" name="Nat. Microbiol.">
        <title>Lysogenic host-virus interactions in SAR11 marine bacteria.</title>
        <authorList>
            <person name="Morris R.M."/>
            <person name="Cain K.R."/>
            <person name="Hvorecny K.L."/>
            <person name="Kollman J.M."/>
        </authorList>
    </citation>
    <scope>NUCLEOTIDE SEQUENCE [LARGE SCALE GENOMIC DNA]</scope>
    <source>
        <strain evidence="6 7">NP1</strain>
    </source>
</reference>
<dbReference type="EMBL" id="CP038852">
    <property type="protein sequence ID" value="QIZ21213.1"/>
    <property type="molecule type" value="Genomic_DNA"/>
</dbReference>
<comment type="similarity">
    <text evidence="4">Belongs to the MsrA Met sulfoxide reductase family.</text>
</comment>
<keyword evidence="7" id="KW-1185">Reference proteome</keyword>
<dbReference type="GO" id="GO:0005737">
    <property type="term" value="C:cytoplasm"/>
    <property type="evidence" value="ECO:0007669"/>
    <property type="project" value="TreeGrafter"/>
</dbReference>
<evidence type="ECO:0000256" key="3">
    <source>
        <dbReference type="ARBA" id="ARBA00048782"/>
    </source>
</evidence>
<dbReference type="RefSeq" id="WP_168607072.1">
    <property type="nucleotide sequence ID" value="NZ_CP038852.1"/>
</dbReference>
<evidence type="ECO:0000313" key="7">
    <source>
        <dbReference type="Proteomes" id="UP000501094"/>
    </source>
</evidence>
<dbReference type="InterPro" id="IPR002569">
    <property type="entry name" value="Met_Sox_Rdtase_MsrA_dom"/>
</dbReference>
<dbReference type="InterPro" id="IPR036509">
    <property type="entry name" value="Met_Sox_Rdtase_MsrA_sf"/>
</dbReference>
<gene>
    <name evidence="4 6" type="primary">msrA</name>
    <name evidence="6" type="ORF">E5R92_05385</name>
</gene>
<dbReference type="Gene3D" id="3.30.1060.10">
    <property type="entry name" value="Peptide methionine sulphoxide reductase MsrA"/>
    <property type="match status" value="1"/>
</dbReference>
<dbReference type="HAMAP" id="MF_01401">
    <property type="entry name" value="MsrA"/>
    <property type="match status" value="1"/>
</dbReference>
<dbReference type="SUPFAM" id="SSF55068">
    <property type="entry name" value="Peptide methionine sulfoxide reductase"/>
    <property type="match status" value="1"/>
</dbReference>